<dbReference type="AlphaFoldDB" id="A0A133UB03"/>
<dbReference type="InterPro" id="IPR004099">
    <property type="entry name" value="Pyr_nucl-diS_OxRdtase_dimer"/>
</dbReference>
<dbReference type="Gene3D" id="3.30.390.30">
    <property type="match status" value="1"/>
</dbReference>
<organism evidence="2 3">
    <name type="scientific">candidate division MSBL1 archaeon SCGC-AAA259D18</name>
    <dbReference type="NCBI Taxonomy" id="1698262"/>
    <lineage>
        <taxon>Archaea</taxon>
        <taxon>Methanobacteriati</taxon>
        <taxon>Methanobacteriota</taxon>
        <taxon>candidate division MSBL1</taxon>
    </lineage>
</organism>
<sequence>MVLDHRAKEVIGIQIVGPIAAELTTTATYTIENDMTIYETQDMVHVFPTHSDMIKKAAKSFEMNLEELTCCVE</sequence>
<reference evidence="2 3" key="1">
    <citation type="journal article" date="2016" name="Sci. Rep.">
        <title>Metabolic traits of an uncultured archaeal lineage -MSBL1- from brine pools of the Red Sea.</title>
        <authorList>
            <person name="Mwirichia R."/>
            <person name="Alam I."/>
            <person name="Rashid M."/>
            <person name="Vinu M."/>
            <person name="Ba-Alawi W."/>
            <person name="Anthony Kamau A."/>
            <person name="Kamanda Ngugi D."/>
            <person name="Goker M."/>
            <person name="Klenk H.P."/>
            <person name="Bajic V."/>
            <person name="Stingl U."/>
        </authorList>
    </citation>
    <scope>NUCLEOTIDE SEQUENCE [LARGE SCALE GENOMIC DNA]</scope>
    <source>
        <strain evidence="2">SCGC-AAA259D18</strain>
    </source>
</reference>
<dbReference type="EMBL" id="LHXM01000025">
    <property type="protein sequence ID" value="KXA91367.1"/>
    <property type="molecule type" value="Genomic_DNA"/>
</dbReference>
<comment type="caution">
    <text evidence="2">The sequence shown here is derived from an EMBL/GenBank/DDBJ whole genome shotgun (WGS) entry which is preliminary data.</text>
</comment>
<dbReference type="Pfam" id="PF02852">
    <property type="entry name" value="Pyr_redox_dim"/>
    <property type="match status" value="1"/>
</dbReference>
<evidence type="ECO:0000259" key="1">
    <source>
        <dbReference type="Pfam" id="PF02852"/>
    </source>
</evidence>
<accession>A0A133UB03</accession>
<protein>
    <recommendedName>
        <fullName evidence="1">Pyridine nucleotide-disulphide oxidoreductase dimerisation domain-containing protein</fullName>
    </recommendedName>
</protein>
<feature type="domain" description="Pyridine nucleotide-disulphide oxidoreductase dimerisation" evidence="1">
    <location>
        <begin position="1"/>
        <end position="58"/>
    </location>
</feature>
<dbReference type="InterPro" id="IPR016156">
    <property type="entry name" value="FAD/NAD-linked_Rdtase_dimer_sf"/>
</dbReference>
<gene>
    <name evidence="2" type="ORF">AKJ63_01525</name>
</gene>
<proteinExistence type="predicted"/>
<name>A0A133UB03_9EURY</name>
<dbReference type="SUPFAM" id="SSF55424">
    <property type="entry name" value="FAD/NAD-linked reductases, dimerisation (C-terminal) domain"/>
    <property type="match status" value="1"/>
</dbReference>
<dbReference type="Proteomes" id="UP000070195">
    <property type="component" value="Unassembled WGS sequence"/>
</dbReference>
<evidence type="ECO:0000313" key="2">
    <source>
        <dbReference type="EMBL" id="KXA91367.1"/>
    </source>
</evidence>
<evidence type="ECO:0000313" key="3">
    <source>
        <dbReference type="Proteomes" id="UP000070195"/>
    </source>
</evidence>
<keyword evidence="3" id="KW-1185">Reference proteome</keyword>